<keyword evidence="1" id="KW-0472">Membrane</keyword>
<dbReference type="Pfam" id="PF12730">
    <property type="entry name" value="ABC2_membrane_4"/>
    <property type="match status" value="1"/>
</dbReference>
<evidence type="ECO:0000256" key="1">
    <source>
        <dbReference type="SAM" id="Phobius"/>
    </source>
</evidence>
<dbReference type="Proteomes" id="UP000198520">
    <property type="component" value="Unassembled WGS sequence"/>
</dbReference>
<dbReference type="EMBL" id="FONZ01000004">
    <property type="protein sequence ID" value="SFF29857.1"/>
    <property type="molecule type" value="Genomic_DNA"/>
</dbReference>
<protein>
    <submittedName>
        <fullName evidence="2">ABC-2 family transporter protein</fullName>
    </submittedName>
</protein>
<feature type="transmembrane region" description="Helical" evidence="1">
    <location>
        <begin position="58"/>
        <end position="79"/>
    </location>
</feature>
<dbReference type="STRING" id="285351.SAMN04488035_2386"/>
<proteinExistence type="predicted"/>
<evidence type="ECO:0000313" key="3">
    <source>
        <dbReference type="Proteomes" id="UP000198520"/>
    </source>
</evidence>
<dbReference type="AlphaFoldDB" id="A0A1I2HLY5"/>
<organism evidence="2 3">
    <name type="scientific">Flavimobilis marinus</name>
    <dbReference type="NCBI Taxonomy" id="285351"/>
    <lineage>
        <taxon>Bacteria</taxon>
        <taxon>Bacillati</taxon>
        <taxon>Actinomycetota</taxon>
        <taxon>Actinomycetes</taxon>
        <taxon>Micrococcales</taxon>
        <taxon>Jonesiaceae</taxon>
        <taxon>Flavimobilis</taxon>
    </lineage>
</organism>
<reference evidence="3" key="1">
    <citation type="submission" date="2016-10" db="EMBL/GenBank/DDBJ databases">
        <authorList>
            <person name="Varghese N."/>
            <person name="Submissions S."/>
        </authorList>
    </citation>
    <scope>NUCLEOTIDE SEQUENCE [LARGE SCALE GENOMIC DNA]</scope>
    <source>
        <strain evidence="3">DSM 19083</strain>
    </source>
</reference>
<feature type="transmembrane region" description="Helical" evidence="1">
    <location>
        <begin position="145"/>
        <end position="167"/>
    </location>
</feature>
<gene>
    <name evidence="2" type="ORF">SAMN04488035_2386</name>
</gene>
<keyword evidence="3" id="KW-1185">Reference proteome</keyword>
<sequence length="263" mass="27212">MRAAIAMETRKLASTRLWWVLLLVMAGYMVFLAVLMAFTSVRCAQAPIGDAESTALGVYTLATALGYVFPAIVGTLSVTSEVRHRTLAQTLLADPSRGRLVAAKMIGAVPVGLALGVVGSLACLGAGAATFAVLDVDPLLGSPAVWRAVGLSVVALTLWTMVGVGLGTVLTNQVAALVVILAFTQFVEPILRGALSLVLDGRLAGVASYLPGAAGEAMTGASVYAAFGMAELLTWWQGALVLAGYAIVLALVGRLRTLRRDLT</sequence>
<feature type="transmembrane region" description="Helical" evidence="1">
    <location>
        <begin position="100"/>
        <end position="133"/>
    </location>
</feature>
<name>A0A1I2HLY5_9MICO</name>
<dbReference type="OrthoDB" id="5244396at2"/>
<feature type="transmembrane region" description="Helical" evidence="1">
    <location>
        <begin position="233"/>
        <end position="252"/>
    </location>
</feature>
<feature type="transmembrane region" description="Helical" evidence="1">
    <location>
        <begin position="17"/>
        <end position="38"/>
    </location>
</feature>
<dbReference type="RefSeq" id="WP_093379051.1">
    <property type="nucleotide sequence ID" value="NZ_BNAN01000004.1"/>
</dbReference>
<keyword evidence="1" id="KW-1133">Transmembrane helix</keyword>
<accession>A0A1I2HLY5</accession>
<keyword evidence="1" id="KW-0812">Transmembrane</keyword>
<evidence type="ECO:0000313" key="2">
    <source>
        <dbReference type="EMBL" id="SFF29857.1"/>
    </source>
</evidence>
<feature type="transmembrane region" description="Helical" evidence="1">
    <location>
        <begin position="174"/>
        <end position="195"/>
    </location>
</feature>